<dbReference type="CDD" id="cd22157">
    <property type="entry name" value="F-box_AtFBW1-like"/>
    <property type="match status" value="1"/>
</dbReference>
<reference evidence="3" key="1">
    <citation type="journal article" date="2013" name="Nat. Genet.">
        <title>The Capsella rubella genome and the genomic consequences of rapid mating system evolution.</title>
        <authorList>
            <person name="Slotte T."/>
            <person name="Hazzouri K.M."/>
            <person name="Agren J.A."/>
            <person name="Koenig D."/>
            <person name="Maumus F."/>
            <person name="Guo Y.L."/>
            <person name="Steige K."/>
            <person name="Platts A.E."/>
            <person name="Escobar J.S."/>
            <person name="Newman L.K."/>
            <person name="Wang W."/>
            <person name="Mandakova T."/>
            <person name="Vello E."/>
            <person name="Smith L.M."/>
            <person name="Henz S.R."/>
            <person name="Steffen J."/>
            <person name="Takuno S."/>
            <person name="Brandvain Y."/>
            <person name="Coop G."/>
            <person name="Andolfatto P."/>
            <person name="Hu T.T."/>
            <person name="Blanchette M."/>
            <person name="Clark R.M."/>
            <person name="Quesneville H."/>
            <person name="Nordborg M."/>
            <person name="Gaut B.S."/>
            <person name="Lysak M.A."/>
            <person name="Jenkins J."/>
            <person name="Grimwood J."/>
            <person name="Chapman J."/>
            <person name="Prochnik S."/>
            <person name="Shu S."/>
            <person name="Rokhsar D."/>
            <person name="Schmutz J."/>
            <person name="Weigel D."/>
            <person name="Wright S.I."/>
        </authorList>
    </citation>
    <scope>NUCLEOTIDE SEQUENCE [LARGE SCALE GENOMIC DNA]</scope>
    <source>
        <strain evidence="3">cv. Monte Gargano</strain>
    </source>
</reference>
<dbReference type="InterPro" id="IPR013187">
    <property type="entry name" value="F-box-assoc_dom_typ3"/>
</dbReference>
<dbReference type="KEGG" id="crb:17896211"/>
<name>R0HTR2_9BRAS</name>
<dbReference type="InterPro" id="IPR017451">
    <property type="entry name" value="F-box-assoc_interact_dom"/>
</dbReference>
<organism evidence="2 3">
    <name type="scientific">Capsella rubella</name>
    <dbReference type="NCBI Taxonomy" id="81985"/>
    <lineage>
        <taxon>Eukaryota</taxon>
        <taxon>Viridiplantae</taxon>
        <taxon>Streptophyta</taxon>
        <taxon>Embryophyta</taxon>
        <taxon>Tracheophyta</taxon>
        <taxon>Spermatophyta</taxon>
        <taxon>Magnoliopsida</taxon>
        <taxon>eudicotyledons</taxon>
        <taxon>Gunneridae</taxon>
        <taxon>Pentapetalae</taxon>
        <taxon>rosids</taxon>
        <taxon>malvids</taxon>
        <taxon>Brassicales</taxon>
        <taxon>Brassicaceae</taxon>
        <taxon>Camelineae</taxon>
        <taxon>Capsella</taxon>
    </lineage>
</organism>
<evidence type="ECO:0000313" key="2">
    <source>
        <dbReference type="EMBL" id="EOA33234.1"/>
    </source>
</evidence>
<dbReference type="InterPro" id="IPR001810">
    <property type="entry name" value="F-box_dom"/>
</dbReference>
<dbReference type="SUPFAM" id="SSF81383">
    <property type="entry name" value="F-box domain"/>
    <property type="match status" value="1"/>
</dbReference>
<dbReference type="InterPro" id="IPR036047">
    <property type="entry name" value="F-box-like_dom_sf"/>
</dbReference>
<dbReference type="Pfam" id="PF08268">
    <property type="entry name" value="FBA_3"/>
    <property type="match status" value="1"/>
</dbReference>
<dbReference type="Proteomes" id="UP000029121">
    <property type="component" value="Unassembled WGS sequence"/>
</dbReference>
<dbReference type="OrthoDB" id="687122at2759"/>
<proteinExistence type="predicted"/>
<dbReference type="Pfam" id="PF00646">
    <property type="entry name" value="F-box"/>
    <property type="match status" value="1"/>
</dbReference>
<evidence type="ECO:0000259" key="1">
    <source>
        <dbReference type="SMART" id="SM00256"/>
    </source>
</evidence>
<dbReference type="AlphaFoldDB" id="R0HTR2"/>
<feature type="domain" description="F-box" evidence="1">
    <location>
        <begin position="2"/>
        <end position="42"/>
    </location>
</feature>
<evidence type="ECO:0000313" key="3">
    <source>
        <dbReference type="Proteomes" id="UP000029121"/>
    </source>
</evidence>
<dbReference type="STRING" id="81985.R0HTR2"/>
<dbReference type="PANTHER" id="PTHR31111">
    <property type="entry name" value="BNAA05G37150D PROTEIN-RELATED"/>
    <property type="match status" value="1"/>
</dbReference>
<sequence length="369" mass="43337">MIPTDLIHEILLRLPAKSAGRFRCVSKLWSSITTRPDFISSFGSRSSTQLCLLVCVRTSKKCRIFNSIPQHDHPDRTSNPHVRESYEIVAPKFYHYHGSESVNGLICLGAFSVNIIVWNPTIRQHVKLPQPSERLFVCNFLGYDPVEDKYKVLCISICRYQDPLVFTLGPRETWRVCGNSLKHVSTGTLRGKSICINGHVYYEAILRVDGTFKTEEYRMSFDVRYEEFNIIRKPAEAALLKFFFNYNGKVAWLCSDFSYIRFWVLEDKEKQEWSQRRFIRPFPGLVDPNVYLRLRGFTHDTCEFIYTETTSKAIYVLYYDPKRNRIRRVKYEGVQDEEEDFLKNNIEEYIHYYPNHCESLVSLEFGGRS</sequence>
<dbReference type="NCBIfam" id="TIGR01640">
    <property type="entry name" value="F_box_assoc_1"/>
    <property type="match status" value="1"/>
</dbReference>
<gene>
    <name evidence="2" type="ORF">CARUB_v10021287mg</name>
</gene>
<keyword evidence="3" id="KW-1185">Reference proteome</keyword>
<protein>
    <recommendedName>
        <fullName evidence="1">F-box domain-containing protein</fullName>
    </recommendedName>
</protein>
<dbReference type="SMART" id="SM00256">
    <property type="entry name" value="FBOX"/>
    <property type="match status" value="1"/>
</dbReference>
<dbReference type="PANTHER" id="PTHR31111:SF43">
    <property type="entry name" value="F-BOX ASSOCIATED UBIQUITINATION EFFECTOR FAMILY PROTEIN"/>
    <property type="match status" value="1"/>
</dbReference>
<dbReference type="EMBL" id="KB870806">
    <property type="protein sequence ID" value="EOA33234.1"/>
    <property type="molecule type" value="Genomic_DNA"/>
</dbReference>
<accession>R0HTR2</accession>